<evidence type="ECO:0000256" key="4">
    <source>
        <dbReference type="ARBA" id="ARBA00022771"/>
    </source>
</evidence>
<dbReference type="Gene3D" id="3.30.40.10">
    <property type="entry name" value="Zinc/RING finger domain, C3HC4 (zinc finger)"/>
    <property type="match status" value="1"/>
</dbReference>
<dbReference type="Proteomes" id="UP001443914">
    <property type="component" value="Unassembled WGS sequence"/>
</dbReference>
<dbReference type="EC" id="2.3.2.27" evidence="2"/>
<evidence type="ECO:0000256" key="1">
    <source>
        <dbReference type="ARBA" id="ARBA00000900"/>
    </source>
</evidence>
<dbReference type="GO" id="GO:0008270">
    <property type="term" value="F:zinc ion binding"/>
    <property type="evidence" value="ECO:0007669"/>
    <property type="project" value="UniProtKB-KW"/>
</dbReference>
<accession>A0AAW1KFY3</accession>
<dbReference type="SMART" id="SM00184">
    <property type="entry name" value="RING"/>
    <property type="match status" value="1"/>
</dbReference>
<dbReference type="PANTHER" id="PTHR15710">
    <property type="entry name" value="E3 UBIQUITIN-PROTEIN LIGASE PRAJA"/>
    <property type="match status" value="1"/>
</dbReference>
<protein>
    <recommendedName>
        <fullName evidence="2">RING-type E3 ubiquitin transferase</fullName>
        <ecNumber evidence="2">2.3.2.27</ecNumber>
    </recommendedName>
</protein>
<comment type="catalytic activity">
    <reaction evidence="1">
        <text>S-ubiquitinyl-[E2 ubiquitin-conjugating enzyme]-L-cysteine + [acceptor protein]-L-lysine = [E2 ubiquitin-conjugating enzyme]-L-cysteine + N(6)-ubiquitinyl-[acceptor protein]-L-lysine.</text>
        <dbReference type="EC" id="2.3.2.27"/>
    </reaction>
</comment>
<feature type="domain" description="RING-type" evidence="7">
    <location>
        <begin position="108"/>
        <end position="149"/>
    </location>
</feature>
<dbReference type="GO" id="GO:0005737">
    <property type="term" value="C:cytoplasm"/>
    <property type="evidence" value="ECO:0007669"/>
    <property type="project" value="TreeGrafter"/>
</dbReference>
<dbReference type="EMBL" id="JBDFQZ010000006">
    <property type="protein sequence ID" value="KAK9716553.1"/>
    <property type="molecule type" value="Genomic_DNA"/>
</dbReference>
<evidence type="ECO:0000256" key="3">
    <source>
        <dbReference type="ARBA" id="ARBA00022723"/>
    </source>
</evidence>
<dbReference type="GO" id="GO:0016567">
    <property type="term" value="P:protein ubiquitination"/>
    <property type="evidence" value="ECO:0007669"/>
    <property type="project" value="TreeGrafter"/>
</dbReference>
<evidence type="ECO:0000256" key="2">
    <source>
        <dbReference type="ARBA" id="ARBA00012483"/>
    </source>
</evidence>
<evidence type="ECO:0000313" key="9">
    <source>
        <dbReference type="Proteomes" id="UP001443914"/>
    </source>
</evidence>
<dbReference type="GO" id="GO:0061630">
    <property type="term" value="F:ubiquitin protein ligase activity"/>
    <property type="evidence" value="ECO:0007669"/>
    <property type="project" value="UniProtKB-EC"/>
</dbReference>
<evidence type="ECO:0000256" key="6">
    <source>
        <dbReference type="PROSITE-ProRule" id="PRU00175"/>
    </source>
</evidence>
<dbReference type="Pfam" id="PF13639">
    <property type="entry name" value="zf-RING_2"/>
    <property type="match status" value="1"/>
</dbReference>
<comment type="caution">
    <text evidence="8">The sequence shown here is derived from an EMBL/GenBank/DDBJ whole genome shotgun (WGS) entry which is preliminary data.</text>
</comment>
<dbReference type="PANTHER" id="PTHR15710:SF194">
    <property type="entry name" value="RING_U-BOX SUPERFAMILY PROTEIN"/>
    <property type="match status" value="1"/>
</dbReference>
<sequence>MENYIMLEEIEEITRTRAKLIENCTKNPREVNKLMSIGVKRDIKVMEMARKRAKIEKRVDFKKVLEETDLEVFSREASIYLKEMKVDPRVEAVETVVVKEEELGLIVCGVCQEEVDVGEMCSKTECNHKFHGFCLWKWLEERKTCPLCRFRILN</sequence>
<keyword evidence="4 6" id="KW-0863">Zinc-finger</keyword>
<dbReference type="SUPFAM" id="SSF57850">
    <property type="entry name" value="RING/U-box"/>
    <property type="match status" value="1"/>
</dbReference>
<evidence type="ECO:0000313" key="8">
    <source>
        <dbReference type="EMBL" id="KAK9716553.1"/>
    </source>
</evidence>
<reference evidence="8" key="1">
    <citation type="submission" date="2024-03" db="EMBL/GenBank/DDBJ databases">
        <title>WGS assembly of Saponaria officinalis var. Norfolk2.</title>
        <authorList>
            <person name="Jenkins J."/>
            <person name="Shu S."/>
            <person name="Grimwood J."/>
            <person name="Barry K."/>
            <person name="Goodstein D."/>
            <person name="Schmutz J."/>
            <person name="Leebens-Mack J."/>
            <person name="Osbourn A."/>
        </authorList>
    </citation>
    <scope>NUCLEOTIDE SEQUENCE [LARGE SCALE GENOMIC DNA]</scope>
    <source>
        <strain evidence="8">JIC</strain>
    </source>
</reference>
<keyword evidence="9" id="KW-1185">Reference proteome</keyword>
<name>A0AAW1KFY3_SAPOF</name>
<proteinExistence type="predicted"/>
<keyword evidence="3" id="KW-0479">Metal-binding</keyword>
<evidence type="ECO:0000256" key="5">
    <source>
        <dbReference type="ARBA" id="ARBA00022833"/>
    </source>
</evidence>
<dbReference type="InterPro" id="IPR013083">
    <property type="entry name" value="Znf_RING/FYVE/PHD"/>
</dbReference>
<organism evidence="8 9">
    <name type="scientific">Saponaria officinalis</name>
    <name type="common">Common soapwort</name>
    <name type="synonym">Lychnis saponaria</name>
    <dbReference type="NCBI Taxonomy" id="3572"/>
    <lineage>
        <taxon>Eukaryota</taxon>
        <taxon>Viridiplantae</taxon>
        <taxon>Streptophyta</taxon>
        <taxon>Embryophyta</taxon>
        <taxon>Tracheophyta</taxon>
        <taxon>Spermatophyta</taxon>
        <taxon>Magnoliopsida</taxon>
        <taxon>eudicotyledons</taxon>
        <taxon>Gunneridae</taxon>
        <taxon>Pentapetalae</taxon>
        <taxon>Caryophyllales</taxon>
        <taxon>Caryophyllaceae</taxon>
        <taxon>Caryophylleae</taxon>
        <taxon>Saponaria</taxon>
    </lineage>
</organism>
<keyword evidence="5" id="KW-0862">Zinc</keyword>
<dbReference type="PROSITE" id="PS50089">
    <property type="entry name" value="ZF_RING_2"/>
    <property type="match status" value="1"/>
</dbReference>
<dbReference type="AlphaFoldDB" id="A0AAW1KFY3"/>
<gene>
    <name evidence="8" type="ORF">RND81_06G241200</name>
</gene>
<dbReference type="InterPro" id="IPR001841">
    <property type="entry name" value="Znf_RING"/>
</dbReference>
<evidence type="ECO:0000259" key="7">
    <source>
        <dbReference type="PROSITE" id="PS50089"/>
    </source>
</evidence>